<feature type="compositionally biased region" description="Polar residues" evidence="1">
    <location>
        <begin position="786"/>
        <end position="795"/>
    </location>
</feature>
<dbReference type="EMBL" id="JAOURS010000032">
    <property type="protein sequence ID" value="MDC6640753.1"/>
    <property type="molecule type" value="Genomic_DNA"/>
</dbReference>
<sequence length="1203" mass="130418">MQKSHRIWLAVPPDEKDAAINAHPRLDNGEKALVWDKEHKLWYARPGAELNNFDRWLPRPHELSMNAEDPVTEFAQKLEDAGLVINGLPVMDGSLQRVPTRQDKKGSKSGAYKGFMDGRPAGWYRDYRSADDKPTQWVFSGGQEMDPLARLHLRAQAQQTREDNARALAQQYDRQASYATRYVSRLEQATTSAYLTRKGVDAAPGVRINDKQELVIPFSNAQGQIRSYQRIPLTGGKDARILKDSEKTGNWFAMGTPQNGQPLLFAEGYATAASLHESTGLPVLMTIDAGNMIAAGQNARAVWPDSPFIFCADNDHHLKNPQTGEPENKGILSAEKAAELTGGKVITPDFTDEEKAATLTDFNDLDASRGRDAFREHISASLRSAGIDIRPDAEPDGPQPLLPKDTYMENPESPESGQPLIMQDEPAVTSLGNRLDDSADPTPAIPPEPVIITPAEPLSPGEVISAAEPDNGLNAPDAPAAPTEPEIIMPAAPEPTGEVSLTAVPDNGLKESDAPAGPRVSDVLSPAMQGPQEAAVVVPGPEAQSVVGSEPAAPATGMDDYPDIRAHMDESQAGDWFNGQFEELTRMAAQEQITAHATPEAGTQTGKPEMTAGEAEFPAPESPIAPPTPPQQPEKPQTTAAEENAPEPEPHTTKTAGTQADEADGLVYGPRRPVPLQREDLDSIIKALSTEELRDNTVLYRLDGQDAFRDMGNRLEMTNGASQDNRKVLAALAVASRFYGGVVELTGSPEFKEQAMRLIIENDLDIRMKLPAQRAQLDELRKQLGATQDTITTHMPTPDLNRHTPSPDVAPPAAPAPGTQTAAPATDGAAPAAPTSPAPAPQVPQVNMPQPAAPATGQPEVAQTAAVTPVNSIKVSDEPAPSALKPGESVTAVLKNFGEAMYENKEQRGNSFFIELQNRGGSHTYWGQDLRDLIADHKPGDVVRLTLNSRDAWHVPGEERDRVKNNWSLAAASTGIAVAHDRPEQGQALMAFPVDTFGQLTRQISQAWPEHTADLKLPPRLEERQFWLGEDRHPVKAPQNAASITPPAGEIPARLTPVMASMDTQSNQMDLLLVQSAGNHLQGVVRLEDTLYPALATPTADNRQLVINAITDDGPRFAGYGQAVNFEPDGTTRAAPQLMTFHLKGREEETPLPARLYTPDKQADALFQNLGFDQTWKQWDDARKPEGRQEKTLHQENSHSPGR</sequence>
<dbReference type="InterPro" id="IPR034154">
    <property type="entry name" value="TOPRIM_DnaG/twinkle"/>
</dbReference>
<dbReference type="EMBL" id="MH909330">
    <property type="protein sequence ID" value="QBQ66698.1"/>
    <property type="molecule type" value="Genomic_DNA"/>
</dbReference>
<reference evidence="4" key="2">
    <citation type="journal article" date="2023" name="Genes Genomics">
        <title>Genomic insights of Leclercia adecarboxylata strains linked to an outbreak in public hospitals in Mexico.</title>
        <authorList>
            <person name="Barrios-Villa E."/>
            <person name="Pacheco-Flores B."/>
            <person name="Lozano-Zarain P."/>
            <person name="Del Campo-Ortega R."/>
            <person name="de Jesus Ascencio-Montiel I."/>
            <person name="Gonzalez-Leon M."/>
            <person name="Camorlinga-Ponce M."/>
            <person name="Gaytan Cervantes F.J."/>
            <person name="Gonzalez Torres C."/>
            <person name="Aguilar E."/>
            <person name="Gonzalez Ibarra J."/>
            <person name="Torres Lopez F.J."/>
            <person name="Rosas-Vargas H."/>
            <person name="Gonzalez-Bonilla C.R."/>
            <person name="Del Carmen Rocha-Gracia R."/>
        </authorList>
    </citation>
    <scope>NUCLEOTIDE SEQUENCE</scope>
    <source>
        <strain evidence="4">Lac40</strain>
    </source>
</reference>
<evidence type="ECO:0000259" key="2">
    <source>
        <dbReference type="Pfam" id="PF18821"/>
    </source>
</evidence>
<dbReference type="AlphaFoldDB" id="A0A482M1Q2"/>
<evidence type="ECO:0000259" key="3">
    <source>
        <dbReference type="Pfam" id="PF18974"/>
    </source>
</evidence>
<keyword evidence="5" id="KW-0614">Plasmid</keyword>
<dbReference type="Pfam" id="PF18821">
    <property type="entry name" value="LPD7"/>
    <property type="match status" value="1"/>
</dbReference>
<feature type="compositionally biased region" description="Low complexity" evidence="1">
    <location>
        <begin position="843"/>
        <end position="855"/>
    </location>
</feature>
<feature type="domain" description="DUF5710" evidence="3">
    <location>
        <begin position="6"/>
        <end position="58"/>
    </location>
</feature>
<feature type="region of interest" description="Disordered" evidence="1">
    <location>
        <begin position="596"/>
        <end position="674"/>
    </location>
</feature>
<feature type="region of interest" description="Disordered" evidence="1">
    <location>
        <begin position="1177"/>
        <end position="1203"/>
    </location>
</feature>
<dbReference type="InterPro" id="IPR043764">
    <property type="entry name" value="DUF5710"/>
</dbReference>
<evidence type="ECO:0000313" key="5">
    <source>
        <dbReference type="EMBL" id="QBQ66698.1"/>
    </source>
</evidence>
<dbReference type="Pfam" id="PF18974">
    <property type="entry name" value="DUF5710"/>
    <property type="match status" value="1"/>
</dbReference>
<reference evidence="5" key="1">
    <citation type="submission" date="2018-09" db="EMBL/GenBank/DDBJ databases">
        <authorList>
            <person name="Yuan Q."/>
            <person name="Jiang X."/>
            <person name="Jing Y."/>
            <person name="Cheng Q."/>
            <person name="Zhou D."/>
        </authorList>
    </citation>
    <scope>NUCLEOTIDE SEQUENCE</scope>
    <source>
        <strain evidence="5">150707804</strain>
        <plasmid evidence="5">p707804-1FII</plasmid>
    </source>
</reference>
<evidence type="ECO:0000313" key="4">
    <source>
        <dbReference type="EMBL" id="MDC6640753.1"/>
    </source>
</evidence>
<gene>
    <name evidence="4" type="ORF">OEZ79_21220</name>
</gene>
<dbReference type="CDD" id="cd01029">
    <property type="entry name" value="TOPRIM_primases"/>
    <property type="match status" value="1"/>
</dbReference>
<protein>
    <submittedName>
        <fullName evidence="4">DUF5710 domain-containing protein</fullName>
    </submittedName>
</protein>
<dbReference type="Proteomes" id="UP001149314">
    <property type="component" value="Unassembled WGS sequence"/>
</dbReference>
<feature type="compositionally biased region" description="Low complexity" evidence="1">
    <location>
        <begin position="634"/>
        <end position="643"/>
    </location>
</feature>
<proteinExistence type="predicted"/>
<feature type="compositionally biased region" description="Polar residues" evidence="1">
    <location>
        <begin position="596"/>
        <end position="606"/>
    </location>
</feature>
<dbReference type="RefSeq" id="WP_172693682.1">
    <property type="nucleotide sequence ID" value="NZ_JAIPRI010000020.1"/>
</dbReference>
<feature type="compositionally biased region" description="Basic and acidic residues" evidence="1">
    <location>
        <begin position="1178"/>
        <end position="1197"/>
    </location>
</feature>
<accession>A0A482M1Q2</accession>
<organism evidence="5">
    <name type="scientific">Leclercia adecarboxylata</name>
    <dbReference type="NCBI Taxonomy" id="83655"/>
    <lineage>
        <taxon>Bacteria</taxon>
        <taxon>Pseudomonadati</taxon>
        <taxon>Pseudomonadota</taxon>
        <taxon>Gammaproteobacteria</taxon>
        <taxon>Enterobacterales</taxon>
        <taxon>Enterobacteriaceae</taxon>
        <taxon>Leclercia</taxon>
    </lineage>
</organism>
<evidence type="ECO:0000256" key="1">
    <source>
        <dbReference type="SAM" id="MobiDB-lite"/>
    </source>
</evidence>
<feature type="region of interest" description="Disordered" evidence="1">
    <location>
        <begin position="786"/>
        <end position="863"/>
    </location>
</feature>
<feature type="compositionally biased region" description="Low complexity" evidence="1">
    <location>
        <begin position="816"/>
        <end position="833"/>
    </location>
</feature>
<dbReference type="InterPro" id="IPR040677">
    <property type="entry name" value="LPD7"/>
</dbReference>
<name>A0A482M1Q2_9ENTR</name>
<feature type="region of interest" description="Disordered" evidence="1">
    <location>
        <begin position="388"/>
        <end position="420"/>
    </location>
</feature>
<feature type="domain" description="Large polyvalent protein-associated" evidence="2">
    <location>
        <begin position="694"/>
        <end position="779"/>
    </location>
</feature>
<feature type="compositionally biased region" description="Pro residues" evidence="1">
    <location>
        <begin position="620"/>
        <end position="633"/>
    </location>
</feature>
<geneLocation type="plasmid" evidence="5">
    <name>p707804-1FII</name>
</geneLocation>